<dbReference type="PANTHER" id="PTHR43569:SF2">
    <property type="entry name" value="AMIDOHYDROLASE-RELATED DOMAIN-CONTAINING PROTEIN"/>
    <property type="match status" value="1"/>
</dbReference>
<dbReference type="GO" id="GO:0016787">
    <property type="term" value="F:hydrolase activity"/>
    <property type="evidence" value="ECO:0007669"/>
    <property type="project" value="InterPro"/>
</dbReference>
<dbReference type="EMBL" id="VIFY01000032">
    <property type="protein sequence ID" value="TQB74369.1"/>
    <property type="molecule type" value="Genomic_DNA"/>
</dbReference>
<evidence type="ECO:0000259" key="2">
    <source>
        <dbReference type="Pfam" id="PF04909"/>
    </source>
</evidence>
<sequence length="229" mass="25568">MALVKERAETDAVWKHVRGVRYLVQDKEAGVMLRDKFIEGLKWLGRERLTFDLGVDARQGGLGQLREAVQMMGAIYRTGKDGLVIVINHLCKPNLRLPYTSSESITSHPDFVEWKSLIAAMAQYPTTYMKLSGGFSELPPLSTDTEPDIQLLVERLRPWTDVVFGTFGPDRVMFGSDWPVCNIGGGGNGVSWNRWQAVVEGVLNTRGLNGEQKDEIWGKVALKAYGIEV</sequence>
<dbReference type="AlphaFoldDB" id="A0A507R0Q7"/>
<dbReference type="SUPFAM" id="SSF51556">
    <property type="entry name" value="Metallo-dependent hydrolases"/>
    <property type="match status" value="1"/>
</dbReference>
<protein>
    <recommendedName>
        <fullName evidence="2">Amidohydrolase-related domain-containing protein</fullName>
    </recommendedName>
</protein>
<organism evidence="3 4">
    <name type="scientific">Monascus purpureus</name>
    <name type="common">Red mold</name>
    <name type="synonym">Monascus anka</name>
    <dbReference type="NCBI Taxonomy" id="5098"/>
    <lineage>
        <taxon>Eukaryota</taxon>
        <taxon>Fungi</taxon>
        <taxon>Dikarya</taxon>
        <taxon>Ascomycota</taxon>
        <taxon>Pezizomycotina</taxon>
        <taxon>Eurotiomycetes</taxon>
        <taxon>Eurotiomycetidae</taxon>
        <taxon>Eurotiales</taxon>
        <taxon>Aspergillaceae</taxon>
        <taxon>Monascus</taxon>
    </lineage>
</organism>
<dbReference type="STRING" id="5098.A0A507R0Q7"/>
<evidence type="ECO:0000313" key="3">
    <source>
        <dbReference type="EMBL" id="TQB74369.1"/>
    </source>
</evidence>
<dbReference type="InterPro" id="IPR032466">
    <property type="entry name" value="Metal_Hydrolase"/>
</dbReference>
<evidence type="ECO:0000256" key="1">
    <source>
        <dbReference type="ARBA" id="ARBA00038310"/>
    </source>
</evidence>
<reference evidence="3 4" key="1">
    <citation type="submission" date="2019-06" db="EMBL/GenBank/DDBJ databases">
        <title>Wine fermentation using esterase from Monascus purpureus.</title>
        <authorList>
            <person name="Geng C."/>
            <person name="Zhang Y."/>
        </authorList>
    </citation>
    <scope>NUCLEOTIDE SEQUENCE [LARGE SCALE GENOMIC DNA]</scope>
    <source>
        <strain evidence="3">HQ1</strain>
    </source>
</reference>
<dbReference type="Proteomes" id="UP000319663">
    <property type="component" value="Unassembled WGS sequence"/>
</dbReference>
<accession>A0A507R0Q7</accession>
<name>A0A507R0Q7_MONPU</name>
<dbReference type="InterPro" id="IPR052350">
    <property type="entry name" value="Metallo-dep_Lactonases"/>
</dbReference>
<evidence type="ECO:0000313" key="4">
    <source>
        <dbReference type="Proteomes" id="UP000319663"/>
    </source>
</evidence>
<gene>
    <name evidence="3" type="ORF">MPDQ_004862</name>
</gene>
<feature type="domain" description="Amidohydrolase-related" evidence="2">
    <location>
        <begin position="15"/>
        <end position="182"/>
    </location>
</feature>
<keyword evidence="4" id="KW-1185">Reference proteome</keyword>
<dbReference type="Pfam" id="PF04909">
    <property type="entry name" value="Amidohydro_2"/>
    <property type="match status" value="1"/>
</dbReference>
<dbReference type="PANTHER" id="PTHR43569">
    <property type="entry name" value="AMIDOHYDROLASE"/>
    <property type="match status" value="1"/>
</dbReference>
<comment type="similarity">
    <text evidence="1">Belongs to the metallo-dependent hydrolases superfamily.</text>
</comment>
<comment type="caution">
    <text evidence="3">The sequence shown here is derived from an EMBL/GenBank/DDBJ whole genome shotgun (WGS) entry which is preliminary data.</text>
</comment>
<dbReference type="Gene3D" id="3.20.20.140">
    <property type="entry name" value="Metal-dependent hydrolases"/>
    <property type="match status" value="1"/>
</dbReference>
<dbReference type="InterPro" id="IPR006680">
    <property type="entry name" value="Amidohydro-rel"/>
</dbReference>
<proteinExistence type="inferred from homology"/>